<dbReference type="AlphaFoldDB" id="A0A1B8AHI0"/>
<evidence type="ECO:0000313" key="1">
    <source>
        <dbReference type="EMBL" id="OBS19983.1"/>
    </source>
</evidence>
<proteinExistence type="predicted"/>
<evidence type="ECO:0000313" key="2">
    <source>
        <dbReference type="Proteomes" id="UP000091967"/>
    </source>
</evidence>
<reference evidence="1 2" key="1">
    <citation type="submission" date="2016-06" db="EMBL/GenBank/DDBJ databases">
        <title>Living apart together: crosstalk between the core and supernumerary genomes in a fungal plant pathogen.</title>
        <authorList>
            <person name="Vanheule A."/>
            <person name="Audenaert K."/>
            <person name="Warris S."/>
            <person name="Van De Geest H."/>
            <person name="Schijlen E."/>
            <person name="Hofte M."/>
            <person name="De Saeger S."/>
            <person name="Haesaert G."/>
            <person name="Waalwijk C."/>
            <person name="Van Der Lee T."/>
        </authorList>
    </citation>
    <scope>NUCLEOTIDE SEQUENCE [LARGE SCALE GENOMIC DNA]</scope>
    <source>
        <strain evidence="1 2">2516</strain>
    </source>
</reference>
<dbReference type="InterPro" id="IPR054208">
    <property type="entry name" value="DUF6914"/>
</dbReference>
<dbReference type="Proteomes" id="UP000091967">
    <property type="component" value="Unassembled WGS sequence"/>
</dbReference>
<accession>A0A1B8AHI0</accession>
<dbReference type="EMBL" id="LYXU01000004">
    <property type="protein sequence ID" value="OBS19983.1"/>
    <property type="molecule type" value="Genomic_DNA"/>
</dbReference>
<sequence>MSLIGDLSTTSLYISLSSRPKPGEYHWGIVVTDAAGNCTLHHASNRDGPWHYEAKYGDPYRFTQLITLILLSDIKNHDILERVIKSIPTNGTPSGRTAEAFNCRTWFKDALVALDESGAIVLPADIESVEQKAIKCGLECGICHFDFCEKDTIIAVRPDGQESKPFEYRSNAKISDSIGLIWCNACPSPCLHKRDQAIGCHCICQKFLAPVSLARLLQIGAYTFEPTWDQERKRRIWLLQTMTSRLKLSGNLPAELRREIAQYLLQEYAVRTNRLLLRCHEPLKSSFTVTLRFTEKYVSYEGEKYLSSLVNKPQRKRKRQVPIAVYVAEDHRGIKRLIWTESEDPPCISHTLGVFWKGLPIPNSEGLVEFYTNGALLRYLSSRNSCVEWSTRTLDSFAIPRHPLKQSRSVNLSGINNAAPRRMSIFQYNRPETTGFSVCCNPGPITLHAHTPGEDLSFYHSTPIYSSWIYVPLERDEKITSIWIRHPYPLKKALALAFGTDKGHLHMFGAQTTPALSRCKWELLDISNGEPNHFFFDSHPSTMSGLIFDSKAPRQNRIFDAPQPVSPHPDLRSCEDFHWSQARVENIVAVTPCRRVKEGSTEFIGLLLHYSDGKIASVGQVRIDSLSPPLAVGSSSRLYLGFNTNDEKRPFIARIEISDAHPDQTVDLWFEVCWNGIIEWWYSYRQCQIWQDGRRSLPTRC</sequence>
<name>A0A1B8AHI0_FUSPO</name>
<gene>
    <name evidence="1" type="ORF">FPOA_11706</name>
</gene>
<dbReference type="Pfam" id="PF21858">
    <property type="entry name" value="DUF6914"/>
    <property type="match status" value="1"/>
</dbReference>
<dbReference type="OMA" id="EARENIW"/>
<protein>
    <submittedName>
        <fullName evidence="1">Uncharacterized protein</fullName>
    </submittedName>
</protein>
<keyword evidence="2" id="KW-1185">Reference proteome</keyword>
<organism evidence="1 2">
    <name type="scientific">Fusarium poae</name>
    <dbReference type="NCBI Taxonomy" id="36050"/>
    <lineage>
        <taxon>Eukaryota</taxon>
        <taxon>Fungi</taxon>
        <taxon>Dikarya</taxon>
        <taxon>Ascomycota</taxon>
        <taxon>Pezizomycotina</taxon>
        <taxon>Sordariomycetes</taxon>
        <taxon>Hypocreomycetidae</taxon>
        <taxon>Hypocreales</taxon>
        <taxon>Nectriaceae</taxon>
        <taxon>Fusarium</taxon>
    </lineage>
</organism>
<comment type="caution">
    <text evidence="1">The sequence shown here is derived from an EMBL/GenBank/DDBJ whole genome shotgun (WGS) entry which is preliminary data.</text>
</comment>